<keyword evidence="4" id="KW-1185">Reference proteome</keyword>
<name>A0A2C9UF22_MANES</name>
<dbReference type="InterPro" id="IPR006566">
    <property type="entry name" value="FBD"/>
</dbReference>
<dbReference type="Pfam" id="PF23622">
    <property type="entry name" value="LRR_At1g61320_AtMIF1"/>
    <property type="match status" value="1"/>
</dbReference>
<dbReference type="AlphaFoldDB" id="A0A2C9UF22"/>
<dbReference type="Gramene" id="Manes.15G079900.1.v8.1">
    <property type="protein sequence ID" value="Manes.15G079900.1.v8.1.CDS"/>
    <property type="gene ID" value="Manes.15G079900.v8.1"/>
</dbReference>
<dbReference type="EMBL" id="CM004401">
    <property type="protein sequence ID" value="OAY28599.1"/>
    <property type="molecule type" value="Genomic_DNA"/>
</dbReference>
<feature type="domain" description="F-box" evidence="2">
    <location>
        <begin position="32"/>
        <end position="80"/>
    </location>
</feature>
<protein>
    <recommendedName>
        <fullName evidence="2">F-box domain-containing protein</fullName>
    </recommendedName>
</protein>
<proteinExistence type="predicted"/>
<dbReference type="InterPro" id="IPR036047">
    <property type="entry name" value="F-box-like_dom_sf"/>
</dbReference>
<feature type="region of interest" description="Disordered" evidence="1">
    <location>
        <begin position="1"/>
        <end position="22"/>
    </location>
</feature>
<evidence type="ECO:0000313" key="4">
    <source>
        <dbReference type="Proteomes" id="UP000091857"/>
    </source>
</evidence>
<dbReference type="SMART" id="SM00579">
    <property type="entry name" value="FBD"/>
    <property type="match status" value="1"/>
</dbReference>
<evidence type="ECO:0000256" key="1">
    <source>
        <dbReference type="SAM" id="MobiDB-lite"/>
    </source>
</evidence>
<dbReference type="PROSITE" id="PS50181">
    <property type="entry name" value="FBOX"/>
    <property type="match status" value="1"/>
</dbReference>
<dbReference type="STRING" id="3983.A0A2C9UF22"/>
<dbReference type="PANTHER" id="PTHR31900">
    <property type="entry name" value="F-BOX/RNI SUPERFAMILY PROTEIN-RELATED"/>
    <property type="match status" value="1"/>
</dbReference>
<dbReference type="InterPro" id="IPR055357">
    <property type="entry name" value="LRR_At1g61320_AtMIF1"/>
</dbReference>
<evidence type="ECO:0000259" key="2">
    <source>
        <dbReference type="PROSITE" id="PS50181"/>
    </source>
</evidence>
<dbReference type="Proteomes" id="UP000091857">
    <property type="component" value="Chromosome 15"/>
</dbReference>
<dbReference type="InterPro" id="IPR050232">
    <property type="entry name" value="FBL13/AtMIF1-like"/>
</dbReference>
<dbReference type="InterPro" id="IPR001810">
    <property type="entry name" value="F-box_dom"/>
</dbReference>
<accession>A0A2C9UF22</accession>
<dbReference type="Gene3D" id="1.20.1280.50">
    <property type="match status" value="1"/>
</dbReference>
<sequence length="538" mass="61557">MEIASGISCSGSNNKSTDNSKQRAIVNPSEGIDYISNLPEAILLCILSLLPLKEWIKVSLLSKRWKYLWTQISNLNLDEVEMITNITKKDISCPLCGKFPSPGSSCPCLDNSICAAQRKFADFVDRMLLLHSGDTINNLRLSFLYDHQDGYTKRIDTWVRYALRSNIKELELNFSDREYFKFLGKKRLAVRWANPHQPYELPHGFFKPKILETFVLTFCKFRASSFNALSSLLRLHLKQLEVLDGSIEQITSRCPVLEDLILEYCLIPDGSFVSEVDIMIKRLSMIHCASKEMLRVDISTPNLLMLTIVGKYLRSASIRKATKLIDAQISISAISAHKADGHALNSLLNGLNHCQSLTLSTHCIRVIPTESTLLQRLHIPLQKLTRLRLIMGRSKRELPRISCLLMSCPILESLTLVLYGPTAIFRSDLPNRTIYNIDEENWESQIRQFPCLKTSLKEITVTELMGRRNEVQLIIFFLKYAEVLETVTFSICGPNKYLPYSPNELRSFKENLNQMFDFIRASTRAEIKIDLEFYPNDL</sequence>
<comment type="caution">
    <text evidence="3">The sequence shown here is derived from an EMBL/GenBank/DDBJ whole genome shotgun (WGS) entry which is preliminary data.</text>
</comment>
<evidence type="ECO:0000313" key="3">
    <source>
        <dbReference type="EMBL" id="OAY28599.1"/>
    </source>
</evidence>
<dbReference type="OMA" id="NEVEMIM"/>
<dbReference type="SUPFAM" id="SSF52047">
    <property type="entry name" value="RNI-like"/>
    <property type="match status" value="1"/>
</dbReference>
<feature type="compositionally biased region" description="Polar residues" evidence="1">
    <location>
        <begin position="7"/>
        <end position="19"/>
    </location>
</feature>
<dbReference type="SUPFAM" id="SSF81383">
    <property type="entry name" value="F-box domain"/>
    <property type="match status" value="1"/>
</dbReference>
<dbReference type="Pfam" id="PF00646">
    <property type="entry name" value="F-box"/>
    <property type="match status" value="1"/>
</dbReference>
<organism evidence="3 4">
    <name type="scientific">Manihot esculenta</name>
    <name type="common">Cassava</name>
    <name type="synonym">Jatropha manihot</name>
    <dbReference type="NCBI Taxonomy" id="3983"/>
    <lineage>
        <taxon>Eukaryota</taxon>
        <taxon>Viridiplantae</taxon>
        <taxon>Streptophyta</taxon>
        <taxon>Embryophyta</taxon>
        <taxon>Tracheophyta</taxon>
        <taxon>Spermatophyta</taxon>
        <taxon>Magnoliopsida</taxon>
        <taxon>eudicotyledons</taxon>
        <taxon>Gunneridae</taxon>
        <taxon>Pentapetalae</taxon>
        <taxon>rosids</taxon>
        <taxon>fabids</taxon>
        <taxon>Malpighiales</taxon>
        <taxon>Euphorbiaceae</taxon>
        <taxon>Crotonoideae</taxon>
        <taxon>Manihoteae</taxon>
        <taxon>Manihot</taxon>
    </lineage>
</organism>
<gene>
    <name evidence="3" type="ORF">MANES_15G079900v8</name>
</gene>
<dbReference type="PANTHER" id="PTHR31900:SF27">
    <property type="entry name" value="FBD DOMAIN-CONTAINING PROTEIN"/>
    <property type="match status" value="1"/>
</dbReference>
<reference evidence="4" key="1">
    <citation type="journal article" date="2016" name="Nat. Biotechnol.">
        <title>Sequencing wild and cultivated cassava and related species reveals extensive interspecific hybridization and genetic diversity.</title>
        <authorList>
            <person name="Bredeson J.V."/>
            <person name="Lyons J.B."/>
            <person name="Prochnik S.E."/>
            <person name="Wu G.A."/>
            <person name="Ha C.M."/>
            <person name="Edsinger-Gonzales E."/>
            <person name="Grimwood J."/>
            <person name="Schmutz J."/>
            <person name="Rabbi I.Y."/>
            <person name="Egesi C."/>
            <person name="Nauluvula P."/>
            <person name="Lebot V."/>
            <person name="Ndunguru J."/>
            <person name="Mkamilo G."/>
            <person name="Bart R.S."/>
            <person name="Setter T.L."/>
            <person name="Gleadow R.M."/>
            <person name="Kulakow P."/>
            <person name="Ferguson M.E."/>
            <person name="Rounsley S."/>
            <person name="Rokhsar D.S."/>
        </authorList>
    </citation>
    <scope>NUCLEOTIDE SEQUENCE [LARGE SCALE GENOMIC DNA]</scope>
    <source>
        <strain evidence="4">cv. AM560-2</strain>
    </source>
</reference>